<dbReference type="InterPro" id="IPR023343">
    <property type="entry name" value="Penicillin_amidase_dom1"/>
</dbReference>
<dbReference type="CDD" id="cd03747">
    <property type="entry name" value="Ntn_PGA_like"/>
    <property type="match status" value="1"/>
</dbReference>
<sequence length="782" mass="86484">MGQTMQPDQQTLAGLSAPGVITIDKWGIPHIRAETESDLFFLQGVNAARERLWQIDLWRKRGLGLLAESFGPGYLEQDRATRLFLYRGDMTAEWSAYSPDAHEICTAFTNGINAWIDQLERTGADLPPEFRRTNSRPHKWEPEDVVRIRSHSMMRNGLSEIIRANVIDRANASVDLLRQYLQPLREVTPPDGFDPGSVPVKALDLFKLAIAPVSFEPERMNAGSDEVHDWRVPTVTGDVVRDSNGQGSNNWVISPESSATGRPIMASDPHRAHAVPSLRYIAHLTCPTLDVIGAGEPCLPGICIGHNGTAAFGLTLFFGPDQEDIRVYETHPEDPDLYRYGEDWERMDIVEETVPMQGHPDQVLRLRFTRHGPVIWSEGALAVAVETVWSAPGSAPYVKSLASMRATDFWTFRGHMESWGVPAANLVYADTSGDIGWTTAGFSPVRPNWDGLLPTPGDGRYEWDGFYPGTKLPMTLNPEAGYFATANEMNLPPDWDQARDQIGYEWMEPSRAERIAEVLNRPGSHGIEDSAALQCDILSIPARRLTALLGSVPSQGGEADQARALFEGWDHRLTTDSAAAALFEVWWARHLRPGLFAAVTDDPDVLALLLPGDPGGVLECLERPDARLGECPESTRNRLLTDTLAAAYSECRNRMGETPSDWKWGHLHRGRFRNATARVEESPSIDPIPEVAVPGSDSTPMNALYSADFTVTLGASVRLVVDVGDWDRSLFINAPGQSGDPRSPHYADLVNQWAEGNYHPLLYTADAIEAAAESRTEFLPEK</sequence>
<dbReference type="Pfam" id="PF01804">
    <property type="entry name" value="Penicil_amidase"/>
    <property type="match status" value="1"/>
</dbReference>
<dbReference type="InterPro" id="IPR014395">
    <property type="entry name" value="Pen/GL7ACA/AHL_acylase"/>
</dbReference>
<dbReference type="Gene3D" id="3.60.20.10">
    <property type="entry name" value="Glutamine Phosphoribosylpyrophosphate, subunit 1, domain 1"/>
    <property type="match status" value="1"/>
</dbReference>
<proteinExistence type="inferred from homology"/>
<dbReference type="InterPro" id="IPR002692">
    <property type="entry name" value="S45"/>
</dbReference>
<keyword evidence="7" id="KW-1185">Reference proteome</keyword>
<feature type="binding site" evidence="5">
    <location>
        <position position="321"/>
    </location>
    <ligand>
        <name>Ca(2+)</name>
        <dbReference type="ChEBI" id="CHEBI:29108"/>
    </ligand>
</feature>
<dbReference type="EMBL" id="AAMO01000009">
    <property type="protein sequence ID" value="EAQ02091.1"/>
    <property type="molecule type" value="Genomic_DNA"/>
</dbReference>
<organism evidence="6 7">
    <name type="scientific">Pseudooceanicola batsensis (strain ATCC BAA-863 / DSM 15984 / KCTC 12145 / HTCC2597)</name>
    <name type="common">Oceanicola batsensis</name>
    <dbReference type="NCBI Taxonomy" id="252305"/>
    <lineage>
        <taxon>Bacteria</taxon>
        <taxon>Pseudomonadati</taxon>
        <taxon>Pseudomonadota</taxon>
        <taxon>Alphaproteobacteria</taxon>
        <taxon>Rhodobacterales</taxon>
        <taxon>Paracoccaceae</taxon>
        <taxon>Pseudooceanicola</taxon>
    </lineage>
</organism>
<dbReference type="GO" id="GO:0017000">
    <property type="term" value="P:antibiotic biosynthetic process"/>
    <property type="evidence" value="ECO:0007669"/>
    <property type="project" value="InterPro"/>
</dbReference>
<keyword evidence="2" id="KW-0378">Hydrolase</keyword>
<comment type="cofactor">
    <cofactor evidence="5">
        <name>Ca(2+)</name>
        <dbReference type="ChEBI" id="CHEBI:29108"/>
    </cofactor>
    <text evidence="5">Binds 1 Ca(2+) ion per dimer.</text>
</comment>
<dbReference type="PANTHER" id="PTHR34218">
    <property type="entry name" value="PEPTIDASE S45 PENICILLIN AMIDASE"/>
    <property type="match status" value="1"/>
</dbReference>
<feature type="binding site" evidence="5">
    <location>
        <position position="324"/>
    </location>
    <ligand>
        <name>Ca(2+)</name>
        <dbReference type="ChEBI" id="CHEBI:29108"/>
    </ligand>
</feature>
<evidence type="ECO:0000256" key="5">
    <source>
        <dbReference type="PIRSR" id="PIRSR001227-2"/>
    </source>
</evidence>
<dbReference type="InterPro" id="IPR029055">
    <property type="entry name" value="Ntn_hydrolases_N"/>
</dbReference>
<dbReference type="Gene3D" id="2.30.120.10">
    <property type="match status" value="1"/>
</dbReference>
<protein>
    <submittedName>
        <fullName evidence="6">Penicillin acylase</fullName>
    </submittedName>
</protein>
<dbReference type="RefSeq" id="WP_009804089.1">
    <property type="nucleotide sequence ID" value="NZ_AAMO01000009.1"/>
</dbReference>
<dbReference type="InterPro" id="IPR043146">
    <property type="entry name" value="Penicillin_amidase_N_B-knob"/>
</dbReference>
<gene>
    <name evidence="6" type="ORF">OB2597_20741</name>
</gene>
<reference evidence="6 7" key="1">
    <citation type="journal article" date="2010" name="J. Bacteriol.">
        <title>Genome sequences of Oceanicola granulosus HTCC2516(T) and Oceanicola batsensis HTCC2597(TDelta).</title>
        <authorList>
            <person name="Thrash J.C."/>
            <person name="Cho J.C."/>
            <person name="Vergin K.L."/>
            <person name="Giovannoni S.J."/>
        </authorList>
    </citation>
    <scope>NUCLEOTIDE SEQUENCE [LARGE SCALE GENOMIC DNA]</scope>
    <source>
        <strain evidence="7">ATCC BAA-863 / DSM 15984 / KCTC 12145 / HTCC2597</strain>
    </source>
</reference>
<dbReference type="PANTHER" id="PTHR34218:SF4">
    <property type="entry name" value="ACYL-HOMOSERINE LACTONE ACYLASE QUIP"/>
    <property type="match status" value="1"/>
</dbReference>
<name>A3U1A8_PSEBH</name>
<evidence type="ECO:0000313" key="7">
    <source>
        <dbReference type="Proteomes" id="UP000004318"/>
    </source>
</evidence>
<dbReference type="Gene3D" id="1.10.1400.10">
    <property type="match status" value="1"/>
</dbReference>
<dbReference type="SUPFAM" id="SSF56235">
    <property type="entry name" value="N-terminal nucleophile aminohydrolases (Ntn hydrolases)"/>
    <property type="match status" value="1"/>
</dbReference>
<dbReference type="GO" id="GO:0046872">
    <property type="term" value="F:metal ion binding"/>
    <property type="evidence" value="ECO:0007669"/>
    <property type="project" value="UniProtKB-KW"/>
</dbReference>
<evidence type="ECO:0000313" key="6">
    <source>
        <dbReference type="EMBL" id="EAQ02091.1"/>
    </source>
</evidence>
<evidence type="ECO:0000256" key="1">
    <source>
        <dbReference type="ARBA" id="ARBA00006586"/>
    </source>
</evidence>
<comment type="caution">
    <text evidence="6">The sequence shown here is derived from an EMBL/GenBank/DDBJ whole genome shotgun (WGS) entry which is preliminary data.</text>
</comment>
<dbReference type="Proteomes" id="UP000004318">
    <property type="component" value="Unassembled WGS sequence"/>
</dbReference>
<dbReference type="AlphaFoldDB" id="A3U1A8"/>
<dbReference type="Gene3D" id="1.10.439.10">
    <property type="entry name" value="Penicillin Amidohydrolase, domain 1"/>
    <property type="match status" value="1"/>
</dbReference>
<dbReference type="GO" id="GO:0016811">
    <property type="term" value="F:hydrolase activity, acting on carbon-nitrogen (but not peptide) bonds, in linear amides"/>
    <property type="evidence" value="ECO:0007669"/>
    <property type="project" value="InterPro"/>
</dbReference>
<comment type="similarity">
    <text evidence="1">Belongs to the peptidase S45 family.</text>
</comment>
<keyword evidence="3" id="KW-0865">Zymogen</keyword>
<dbReference type="HOGENOM" id="CLU_011790_0_0_5"/>
<evidence type="ECO:0000256" key="3">
    <source>
        <dbReference type="ARBA" id="ARBA00023145"/>
    </source>
</evidence>
<dbReference type="PIRSF" id="PIRSF001227">
    <property type="entry name" value="Pen_acylase"/>
    <property type="match status" value="1"/>
</dbReference>
<keyword evidence="5" id="KW-0106">Calcium</keyword>
<dbReference type="MEROPS" id="S45.003"/>
<accession>A3U1A8</accession>
<dbReference type="STRING" id="252305.OB2597_20741"/>
<evidence type="ECO:0000256" key="4">
    <source>
        <dbReference type="PIRSR" id="PIRSR001227-1"/>
    </source>
</evidence>
<feature type="active site" description="Nucleophile" evidence="4">
    <location>
        <position position="248"/>
    </location>
</feature>
<dbReference type="InterPro" id="IPR043147">
    <property type="entry name" value="Penicillin_amidase_A-knob"/>
</dbReference>
<keyword evidence="5" id="KW-0479">Metal-binding</keyword>
<evidence type="ECO:0000256" key="2">
    <source>
        <dbReference type="ARBA" id="ARBA00022801"/>
    </source>
</evidence>